<protein>
    <recommendedName>
        <fullName evidence="2">Cytokinin riboside 5'-monophosphate phosphoribohydrolase</fullName>
        <ecNumber evidence="2">3.2.2.n1</ecNumber>
    </recommendedName>
</protein>
<evidence type="ECO:0000313" key="4">
    <source>
        <dbReference type="Proteomes" id="UP000233343"/>
    </source>
</evidence>
<dbReference type="PANTHER" id="PTHR31223">
    <property type="entry name" value="LOG FAMILY PROTEIN YJL055W"/>
    <property type="match status" value="1"/>
</dbReference>
<dbReference type="Pfam" id="PF03641">
    <property type="entry name" value="Lysine_decarbox"/>
    <property type="match status" value="1"/>
</dbReference>
<reference evidence="3 4" key="1">
    <citation type="journal article" date="2010" name="Int. J. Syst. Evol. Microbiol.">
        <title>Bacillus horneckiae sp. nov., isolated from a spacecraft-assembly clean room.</title>
        <authorList>
            <person name="Vaishampayan P."/>
            <person name="Probst A."/>
            <person name="Krishnamurthi S."/>
            <person name="Ghosh S."/>
            <person name="Osman S."/>
            <person name="McDowall A."/>
            <person name="Ruckmani A."/>
            <person name="Mayilraj S."/>
            <person name="Venkateswaran K."/>
        </authorList>
    </citation>
    <scope>NUCLEOTIDE SEQUENCE [LARGE SCALE GENOMIC DNA]</scope>
    <source>
        <strain evidence="4">1PO1SC</strain>
    </source>
</reference>
<dbReference type="InterPro" id="IPR031100">
    <property type="entry name" value="LOG_fam"/>
</dbReference>
<dbReference type="RefSeq" id="WP_066194734.1">
    <property type="nucleotide sequence ID" value="NZ_PISD01000026.1"/>
</dbReference>
<dbReference type="SUPFAM" id="SSF102405">
    <property type="entry name" value="MCP/YpsA-like"/>
    <property type="match status" value="1"/>
</dbReference>
<organism evidence="3 4">
    <name type="scientific">Cytobacillus horneckiae</name>
    <dbReference type="NCBI Taxonomy" id="549687"/>
    <lineage>
        <taxon>Bacteria</taxon>
        <taxon>Bacillati</taxon>
        <taxon>Bacillota</taxon>
        <taxon>Bacilli</taxon>
        <taxon>Bacillales</taxon>
        <taxon>Bacillaceae</taxon>
        <taxon>Cytobacillus</taxon>
    </lineage>
</organism>
<comment type="similarity">
    <text evidence="1 2">Belongs to the LOG family.</text>
</comment>
<dbReference type="PANTHER" id="PTHR31223:SF70">
    <property type="entry name" value="LOG FAMILY PROTEIN YJL055W"/>
    <property type="match status" value="1"/>
</dbReference>
<dbReference type="GO" id="GO:0016799">
    <property type="term" value="F:hydrolase activity, hydrolyzing N-glycosyl compounds"/>
    <property type="evidence" value="ECO:0007669"/>
    <property type="project" value="TreeGrafter"/>
</dbReference>
<sequence>MKAIAVFCGSSNGALPSYKRGAELLGKELARRNIALVYGGSSIGLMGTVADAVLEEGGKVIGVLPKFLRDKEIAHPHITELITVDSMHERKQKMEQLADGFIILPGGSGTLEEFFEVFTWGQLGLHQKPIGILNIDHYYYLLISFFTHMNEQQFLQDKFVKMALVDSNPAHLIQQFYTYSPPEVKTFLKKSQT</sequence>
<dbReference type="Proteomes" id="UP000233343">
    <property type="component" value="Unassembled WGS sequence"/>
</dbReference>
<proteinExistence type="inferred from homology"/>
<evidence type="ECO:0000313" key="3">
    <source>
        <dbReference type="EMBL" id="PKG28663.1"/>
    </source>
</evidence>
<dbReference type="Gene3D" id="3.40.50.450">
    <property type="match status" value="1"/>
</dbReference>
<accession>A0A2N0ZGP1</accession>
<keyword evidence="2" id="KW-0378">Hydrolase</keyword>
<dbReference type="EC" id="3.2.2.n1" evidence="2"/>
<keyword evidence="4" id="KW-1185">Reference proteome</keyword>
<evidence type="ECO:0000256" key="1">
    <source>
        <dbReference type="ARBA" id="ARBA00006763"/>
    </source>
</evidence>
<dbReference type="InterPro" id="IPR005269">
    <property type="entry name" value="LOG"/>
</dbReference>
<gene>
    <name evidence="3" type="ORF">CWS20_12350</name>
</gene>
<dbReference type="EMBL" id="PISD01000026">
    <property type="protein sequence ID" value="PKG28663.1"/>
    <property type="molecule type" value="Genomic_DNA"/>
</dbReference>
<dbReference type="NCBIfam" id="TIGR00730">
    <property type="entry name" value="Rossman fold protein, TIGR00730 family"/>
    <property type="match status" value="1"/>
</dbReference>
<keyword evidence="2" id="KW-0203">Cytokinin biosynthesis</keyword>
<evidence type="ECO:0000256" key="2">
    <source>
        <dbReference type="RuleBase" id="RU363015"/>
    </source>
</evidence>
<dbReference type="AlphaFoldDB" id="A0A2N0ZGP1"/>
<dbReference type="GO" id="GO:0005829">
    <property type="term" value="C:cytosol"/>
    <property type="evidence" value="ECO:0007669"/>
    <property type="project" value="TreeGrafter"/>
</dbReference>
<comment type="caution">
    <text evidence="3">The sequence shown here is derived from an EMBL/GenBank/DDBJ whole genome shotgun (WGS) entry which is preliminary data.</text>
</comment>
<name>A0A2N0ZGP1_9BACI</name>
<dbReference type="GO" id="GO:0009691">
    <property type="term" value="P:cytokinin biosynthetic process"/>
    <property type="evidence" value="ECO:0007669"/>
    <property type="project" value="UniProtKB-UniRule"/>
</dbReference>